<keyword evidence="3" id="KW-1185">Reference proteome</keyword>
<accession>A0ABR5IUR0</accession>
<reference evidence="2 3" key="1">
    <citation type="submission" date="2015-07" db="EMBL/GenBank/DDBJ databases">
        <authorList>
            <person name="Ju K.-S."/>
            <person name="Doroghazi J.R."/>
            <person name="Metcalf W.W."/>
        </authorList>
    </citation>
    <scope>NUCLEOTIDE SEQUENCE [LARGE SCALE GENOMIC DNA]</scope>
    <source>
        <strain evidence="2 3">NRRL B-3589</strain>
    </source>
</reference>
<name>A0ABR5IUR0_9ACTN</name>
<comment type="caution">
    <text evidence="2">The sequence shown here is derived from an EMBL/GenBank/DDBJ whole genome shotgun (WGS) entry which is preliminary data.</text>
</comment>
<feature type="non-terminal residue" evidence="2">
    <location>
        <position position="145"/>
    </location>
</feature>
<feature type="non-terminal residue" evidence="2">
    <location>
        <position position="1"/>
    </location>
</feature>
<evidence type="ECO:0000313" key="2">
    <source>
        <dbReference type="EMBL" id="KOG76582.1"/>
    </source>
</evidence>
<proteinExistence type="predicted"/>
<keyword evidence="1" id="KW-0812">Transmembrane</keyword>
<dbReference type="EMBL" id="LGUT01003776">
    <property type="protein sequence ID" value="KOG76582.1"/>
    <property type="molecule type" value="Genomic_DNA"/>
</dbReference>
<protein>
    <submittedName>
        <fullName evidence="2">ABC transporter permease</fullName>
    </submittedName>
</protein>
<dbReference type="Proteomes" id="UP000037020">
    <property type="component" value="Unassembled WGS sequence"/>
</dbReference>
<evidence type="ECO:0000256" key="1">
    <source>
        <dbReference type="SAM" id="Phobius"/>
    </source>
</evidence>
<keyword evidence="1" id="KW-0472">Membrane</keyword>
<organism evidence="2 3">
    <name type="scientific">Streptomyces varsoviensis</name>
    <dbReference type="NCBI Taxonomy" id="67373"/>
    <lineage>
        <taxon>Bacteria</taxon>
        <taxon>Bacillati</taxon>
        <taxon>Actinomycetota</taxon>
        <taxon>Actinomycetes</taxon>
        <taxon>Kitasatosporales</taxon>
        <taxon>Streptomycetaceae</taxon>
        <taxon>Streptomyces</taxon>
    </lineage>
</organism>
<sequence length="145" mass="14830">GPGKVAVAANLADGADVKVGDRLSLVLPDGTKARPEVVATYGRGLGVAQVTMVRTALAPHVTAGFDSDVLVRDARGADARQVAGKLAALGEVTDRAGYAAAKDKDREVSAWANTLMAAVLGGFAAVAAVNTLVMTVFDRRRELGT</sequence>
<keyword evidence="1" id="KW-1133">Transmembrane helix</keyword>
<feature type="transmembrane region" description="Helical" evidence="1">
    <location>
        <begin position="115"/>
        <end position="137"/>
    </location>
</feature>
<evidence type="ECO:0000313" key="3">
    <source>
        <dbReference type="Proteomes" id="UP000037020"/>
    </source>
</evidence>
<gene>
    <name evidence="2" type="ORF">ADK38_39710</name>
</gene>